<feature type="compositionally biased region" description="Basic residues" evidence="1">
    <location>
        <begin position="52"/>
        <end position="68"/>
    </location>
</feature>
<protein>
    <submittedName>
        <fullName evidence="2">Uncharacterized protein</fullName>
    </submittedName>
</protein>
<organism evidence="2 3">
    <name type="scientific">Caenorhabditis nigoni</name>
    <dbReference type="NCBI Taxonomy" id="1611254"/>
    <lineage>
        <taxon>Eukaryota</taxon>
        <taxon>Metazoa</taxon>
        <taxon>Ecdysozoa</taxon>
        <taxon>Nematoda</taxon>
        <taxon>Chromadorea</taxon>
        <taxon>Rhabditida</taxon>
        <taxon>Rhabditina</taxon>
        <taxon>Rhabditomorpha</taxon>
        <taxon>Rhabditoidea</taxon>
        <taxon>Rhabditidae</taxon>
        <taxon>Peloderinae</taxon>
        <taxon>Caenorhabditis</taxon>
    </lineage>
</organism>
<evidence type="ECO:0000256" key="1">
    <source>
        <dbReference type="SAM" id="MobiDB-lite"/>
    </source>
</evidence>
<name>A0A2G5VT12_9PELO</name>
<gene>
    <name evidence="2" type="primary">Cnig_chr_I.g410</name>
    <name evidence="2" type="ORF">B9Z55_000410</name>
</gene>
<reference evidence="3" key="1">
    <citation type="submission" date="2017-10" db="EMBL/GenBank/DDBJ databases">
        <title>Rapid genome shrinkage in a self-fertile nematode reveals novel sperm competition proteins.</title>
        <authorList>
            <person name="Yin D."/>
            <person name="Schwarz E.M."/>
            <person name="Thomas C.G."/>
            <person name="Felde R.L."/>
            <person name="Korf I.F."/>
            <person name="Cutter A.D."/>
            <person name="Schartner C.M."/>
            <person name="Ralston E.J."/>
            <person name="Meyer B.J."/>
            <person name="Haag E.S."/>
        </authorList>
    </citation>
    <scope>NUCLEOTIDE SEQUENCE [LARGE SCALE GENOMIC DNA]</scope>
    <source>
        <strain evidence="3">JU1422</strain>
    </source>
</reference>
<sequence>MEKSEPPDDVTTISIHQSFAVFLSREPPKICRMALWISYNTQIESNVLEKEKKKRRRRRKRRKIRKRLGSQMTWLNRKPKIGENFPEESYGGENNDKGEEENE</sequence>
<feature type="region of interest" description="Disordered" evidence="1">
    <location>
        <begin position="49"/>
        <end position="103"/>
    </location>
</feature>
<dbReference type="Proteomes" id="UP000230233">
    <property type="component" value="Chromosome I"/>
</dbReference>
<dbReference type="EMBL" id="PDUG01000001">
    <property type="protein sequence ID" value="PIC54922.1"/>
    <property type="molecule type" value="Genomic_DNA"/>
</dbReference>
<proteinExistence type="predicted"/>
<accession>A0A2G5VT12</accession>
<evidence type="ECO:0000313" key="3">
    <source>
        <dbReference type="Proteomes" id="UP000230233"/>
    </source>
</evidence>
<dbReference type="AlphaFoldDB" id="A0A2G5VT12"/>
<evidence type="ECO:0000313" key="2">
    <source>
        <dbReference type="EMBL" id="PIC54922.1"/>
    </source>
</evidence>
<comment type="caution">
    <text evidence="2">The sequence shown here is derived from an EMBL/GenBank/DDBJ whole genome shotgun (WGS) entry which is preliminary data.</text>
</comment>
<keyword evidence="3" id="KW-1185">Reference proteome</keyword>